<evidence type="ECO:0000256" key="1">
    <source>
        <dbReference type="SAM" id="Coils"/>
    </source>
</evidence>
<accession>A0A8J4B6H1</accession>
<evidence type="ECO:0000313" key="3">
    <source>
        <dbReference type="Proteomes" id="UP000747399"/>
    </source>
</evidence>
<proteinExistence type="predicted"/>
<evidence type="ECO:0000313" key="2">
    <source>
        <dbReference type="EMBL" id="GIL55087.1"/>
    </source>
</evidence>
<keyword evidence="3" id="KW-1185">Reference proteome</keyword>
<dbReference type="EMBL" id="BNCO01000020">
    <property type="protein sequence ID" value="GIL55087.1"/>
    <property type="molecule type" value="Genomic_DNA"/>
</dbReference>
<gene>
    <name evidence="2" type="ORF">Vafri_10579</name>
</gene>
<protein>
    <submittedName>
        <fullName evidence="2">Uncharacterized protein</fullName>
    </submittedName>
</protein>
<reference evidence="2" key="1">
    <citation type="journal article" date="2021" name="Proc. Natl. Acad. Sci. U.S.A.">
        <title>Three genomes in the algal genus Volvox reveal the fate of a haploid sex-determining region after a transition to homothallism.</title>
        <authorList>
            <person name="Yamamoto K."/>
            <person name="Hamaji T."/>
            <person name="Kawai-Toyooka H."/>
            <person name="Matsuzaki R."/>
            <person name="Takahashi F."/>
            <person name="Nishimura Y."/>
            <person name="Kawachi M."/>
            <person name="Noguchi H."/>
            <person name="Minakuchi Y."/>
            <person name="Umen J.G."/>
            <person name="Toyoda A."/>
            <person name="Nozaki H."/>
        </authorList>
    </citation>
    <scope>NUCLEOTIDE SEQUENCE</scope>
    <source>
        <strain evidence="2">NIES-3780</strain>
    </source>
</reference>
<keyword evidence="1" id="KW-0175">Coiled coil</keyword>
<name>A0A8J4B6H1_9CHLO</name>
<organism evidence="2 3">
    <name type="scientific">Volvox africanus</name>
    <dbReference type="NCBI Taxonomy" id="51714"/>
    <lineage>
        <taxon>Eukaryota</taxon>
        <taxon>Viridiplantae</taxon>
        <taxon>Chlorophyta</taxon>
        <taxon>core chlorophytes</taxon>
        <taxon>Chlorophyceae</taxon>
        <taxon>CS clade</taxon>
        <taxon>Chlamydomonadales</taxon>
        <taxon>Volvocaceae</taxon>
        <taxon>Volvox</taxon>
    </lineage>
</organism>
<feature type="coiled-coil region" evidence="1">
    <location>
        <begin position="1"/>
        <end position="43"/>
    </location>
</feature>
<dbReference type="Proteomes" id="UP000747399">
    <property type="component" value="Unassembled WGS sequence"/>
</dbReference>
<dbReference type="AlphaFoldDB" id="A0A8J4B6H1"/>
<sequence length="136" mass="15559">MEELKAQGKQQMEVLKAQNKQQMEELKAQRKALKRALDPIKEMVFSMVFAPRTMSSNSSKYWKSAAEYYTGSPTPSRIICAVSGVRLPACDVRAGHIYQEQWWCPKVSTWFHLHGGCNIMIMISMSNPDVYLRVLS</sequence>
<comment type="caution">
    <text evidence="2">The sequence shown here is derived from an EMBL/GenBank/DDBJ whole genome shotgun (WGS) entry which is preliminary data.</text>
</comment>